<feature type="active site" description="Proton donor/acceptor" evidence="1">
    <location>
        <position position="81"/>
    </location>
</feature>
<dbReference type="SMART" id="SM00855">
    <property type="entry name" value="PGAM"/>
    <property type="match status" value="1"/>
</dbReference>
<dbReference type="STRING" id="1121022.GCA_000376105_00072"/>
<feature type="binding site" evidence="2">
    <location>
        <begin position="7"/>
        <end position="14"/>
    </location>
    <ligand>
        <name>substrate</name>
    </ligand>
</feature>
<protein>
    <submittedName>
        <fullName evidence="3">Phosphoglycerate mutase</fullName>
    </submittedName>
</protein>
<feature type="active site" description="Tele-phosphohistidine intermediate" evidence="1">
    <location>
        <position position="8"/>
    </location>
</feature>
<gene>
    <name evidence="3" type="ORF">ABENE_03825</name>
</gene>
<dbReference type="eggNOG" id="COG0406">
    <property type="taxonomic scope" value="Bacteria"/>
</dbReference>
<dbReference type="PATRIC" id="fig|1121022.4.peg.755"/>
<dbReference type="InterPro" id="IPR001345">
    <property type="entry name" value="PG/BPGM_mutase_AS"/>
</dbReference>
<evidence type="ECO:0000256" key="2">
    <source>
        <dbReference type="PIRSR" id="PIRSR613078-2"/>
    </source>
</evidence>
<dbReference type="PROSITE" id="PS00175">
    <property type="entry name" value="PG_MUTASE"/>
    <property type="match status" value="1"/>
</dbReference>
<evidence type="ECO:0000313" key="4">
    <source>
        <dbReference type="Proteomes" id="UP000017837"/>
    </source>
</evidence>
<keyword evidence="4" id="KW-1185">Reference proteome</keyword>
<evidence type="ECO:0000256" key="1">
    <source>
        <dbReference type="PIRSR" id="PIRSR613078-1"/>
    </source>
</evidence>
<accession>V4PIN9</accession>
<dbReference type="OrthoDB" id="9781415at2"/>
<dbReference type="GO" id="GO:0005737">
    <property type="term" value="C:cytoplasm"/>
    <property type="evidence" value="ECO:0007669"/>
    <property type="project" value="TreeGrafter"/>
</dbReference>
<dbReference type="Proteomes" id="UP000017837">
    <property type="component" value="Unassembled WGS sequence"/>
</dbReference>
<dbReference type="PANTHER" id="PTHR48100:SF59">
    <property type="entry name" value="ADENOSYLCOBALAMIN_ALPHA-RIBAZOLE PHOSPHATASE"/>
    <property type="match status" value="1"/>
</dbReference>
<reference evidence="3 4" key="1">
    <citation type="journal article" date="2014" name="Nature">
        <title>Sequential evolution of bacterial morphology by co-option of a developmental regulator.</title>
        <authorList>
            <person name="Jiang C."/>
            <person name="Brown P.J."/>
            <person name="Ducret A."/>
            <person name="Brun Y.V."/>
        </authorList>
    </citation>
    <scope>NUCLEOTIDE SEQUENCE [LARGE SCALE GENOMIC DNA]</scope>
    <source>
        <strain evidence="3 4">DSM 16100</strain>
    </source>
</reference>
<dbReference type="CDD" id="cd07067">
    <property type="entry name" value="HP_PGM_like"/>
    <property type="match status" value="1"/>
</dbReference>
<dbReference type="EMBL" id="AWGB01000006">
    <property type="protein sequence ID" value="ESQ93822.1"/>
    <property type="molecule type" value="Genomic_DNA"/>
</dbReference>
<evidence type="ECO:0000313" key="3">
    <source>
        <dbReference type="EMBL" id="ESQ93822.1"/>
    </source>
</evidence>
<dbReference type="Gene3D" id="3.40.50.1240">
    <property type="entry name" value="Phosphoglycerate mutase-like"/>
    <property type="match status" value="1"/>
</dbReference>
<feature type="binding site" evidence="2">
    <location>
        <position position="57"/>
    </location>
    <ligand>
        <name>substrate</name>
    </ligand>
</feature>
<dbReference type="AlphaFoldDB" id="V4PIN9"/>
<comment type="caution">
    <text evidence="3">The sequence shown here is derived from an EMBL/GenBank/DDBJ whole genome shotgun (WGS) entry which is preliminary data.</text>
</comment>
<dbReference type="Pfam" id="PF00300">
    <property type="entry name" value="His_Phos_1"/>
    <property type="match status" value="1"/>
</dbReference>
<proteinExistence type="predicted"/>
<dbReference type="SUPFAM" id="SSF53254">
    <property type="entry name" value="Phosphoglycerate mutase-like"/>
    <property type="match status" value="1"/>
</dbReference>
<dbReference type="InterPro" id="IPR050275">
    <property type="entry name" value="PGM_Phosphatase"/>
</dbReference>
<dbReference type="GO" id="GO:0016791">
    <property type="term" value="F:phosphatase activity"/>
    <property type="evidence" value="ECO:0007669"/>
    <property type="project" value="TreeGrafter"/>
</dbReference>
<name>V4PIN9_9CAUL</name>
<dbReference type="InterPro" id="IPR029033">
    <property type="entry name" value="His_PPase_superfam"/>
</dbReference>
<sequence length="213" mass="23909">MAFYVLRHGQTDWNVQLRLQGSTDIPLNETGRQQAHVAAGILAREGLTRIIASPLSRALETARIVGAASGLEPVIDNRLIERNFGLFEGMTIDEVHAHREEMREHMNPDADLDGKHYPHNAEPLGEVIDRVFACVNEHRANLDKTGGGKCLFVFHGIPFRAVTRKFLNDMYSSPNAAPVRFEQDGEEWRMVPLDPDNAPIQQIYNAQTTMGRI</sequence>
<dbReference type="RefSeq" id="WP_018079758.1">
    <property type="nucleotide sequence ID" value="NZ_AQWM01000001.1"/>
</dbReference>
<dbReference type="PANTHER" id="PTHR48100">
    <property type="entry name" value="BROAD-SPECIFICITY PHOSPHATASE YOR283W-RELATED"/>
    <property type="match status" value="1"/>
</dbReference>
<organism evidence="3 4">
    <name type="scientific">Asticcacaulis benevestitus DSM 16100 = ATCC BAA-896</name>
    <dbReference type="NCBI Taxonomy" id="1121022"/>
    <lineage>
        <taxon>Bacteria</taxon>
        <taxon>Pseudomonadati</taxon>
        <taxon>Pseudomonadota</taxon>
        <taxon>Alphaproteobacteria</taxon>
        <taxon>Caulobacterales</taxon>
        <taxon>Caulobacteraceae</taxon>
        <taxon>Asticcacaulis</taxon>
    </lineage>
</organism>
<dbReference type="InterPro" id="IPR013078">
    <property type="entry name" value="His_Pase_superF_clade-1"/>
</dbReference>